<feature type="region of interest" description="Disordered" evidence="1">
    <location>
        <begin position="1"/>
        <end position="45"/>
    </location>
</feature>
<feature type="non-terminal residue" evidence="2">
    <location>
        <position position="111"/>
    </location>
</feature>
<name>A0A7L4JGH9_9PASS</name>
<reference evidence="2 3" key="1">
    <citation type="submission" date="2020-02" db="EMBL/GenBank/DDBJ databases">
        <title>Bird 10,000 Genomes (B10K) Project - Family phase.</title>
        <authorList>
            <person name="Zhang G."/>
        </authorList>
    </citation>
    <scope>NUCLEOTIDE SEQUENCE [LARGE SCALE GENOMIC DNA]</scope>
    <source>
        <strain evidence="2">B10K-IZ-033-81</strain>
        <tissue evidence="2">Muscle</tissue>
    </source>
</reference>
<accession>A0A7L4JGH9</accession>
<organism evidence="2 3">
    <name type="scientific">Pomatorhinus ruficollis</name>
    <name type="common">streak-breasted scimitar babbler</name>
    <dbReference type="NCBI Taxonomy" id="932028"/>
    <lineage>
        <taxon>Eukaryota</taxon>
        <taxon>Metazoa</taxon>
        <taxon>Chordata</taxon>
        <taxon>Craniata</taxon>
        <taxon>Vertebrata</taxon>
        <taxon>Euteleostomi</taxon>
        <taxon>Archelosauria</taxon>
        <taxon>Archosauria</taxon>
        <taxon>Dinosauria</taxon>
        <taxon>Saurischia</taxon>
        <taxon>Theropoda</taxon>
        <taxon>Coelurosauria</taxon>
        <taxon>Aves</taxon>
        <taxon>Neognathae</taxon>
        <taxon>Neoaves</taxon>
        <taxon>Telluraves</taxon>
        <taxon>Australaves</taxon>
        <taxon>Passeriformes</taxon>
        <taxon>Sylvioidea</taxon>
        <taxon>Timaliidae</taxon>
        <taxon>Pomatorhinus</taxon>
    </lineage>
</organism>
<evidence type="ECO:0000313" key="2">
    <source>
        <dbReference type="EMBL" id="NXY39272.1"/>
    </source>
</evidence>
<protein>
    <submittedName>
        <fullName evidence="2">CDCA2 protein</fullName>
    </submittedName>
</protein>
<keyword evidence="3" id="KW-1185">Reference proteome</keyword>
<dbReference type="AlphaFoldDB" id="A0A7L4JGH9"/>
<proteinExistence type="predicted"/>
<dbReference type="Proteomes" id="UP000572837">
    <property type="component" value="Unassembled WGS sequence"/>
</dbReference>
<gene>
    <name evidence="2" type="primary">Cdca2_1</name>
    <name evidence="2" type="ORF">PORRUF_R14589</name>
</gene>
<feature type="non-terminal residue" evidence="2">
    <location>
        <position position="1"/>
    </location>
</feature>
<dbReference type="EMBL" id="VZSW01003341">
    <property type="protein sequence ID" value="NXY39272.1"/>
    <property type="molecule type" value="Genomic_DNA"/>
</dbReference>
<evidence type="ECO:0000256" key="1">
    <source>
        <dbReference type="SAM" id="MobiDB-lite"/>
    </source>
</evidence>
<comment type="caution">
    <text evidence="2">The sequence shown here is derived from an EMBL/GenBank/DDBJ whole genome shotgun (WGS) entry which is preliminary data.</text>
</comment>
<feature type="compositionally biased region" description="Basic and acidic residues" evidence="1">
    <location>
        <begin position="32"/>
        <end position="45"/>
    </location>
</feature>
<sequence>FGGLSEPPWPLHAEDFSSSPAAPLGNDFSTPQRDRGEGKADLGLCEQREKPTDFAAGMSAELGMAQESFGRRPTGTSPNSLKFRRRSTIGLRGSPENNTLIRYLAQQRSSR</sequence>
<evidence type="ECO:0000313" key="3">
    <source>
        <dbReference type="Proteomes" id="UP000572837"/>
    </source>
</evidence>